<organism evidence="1 2">
    <name type="scientific">Mycobacterium ulcerans str. Harvey</name>
    <dbReference type="NCBI Taxonomy" id="1299332"/>
    <lineage>
        <taxon>Bacteria</taxon>
        <taxon>Bacillati</taxon>
        <taxon>Actinomycetota</taxon>
        <taxon>Actinomycetes</taxon>
        <taxon>Mycobacteriales</taxon>
        <taxon>Mycobacteriaceae</taxon>
        <taxon>Mycobacterium</taxon>
        <taxon>Mycobacterium ulcerans group</taxon>
    </lineage>
</organism>
<comment type="caution">
    <text evidence="1">The sequence shown here is derived from an EMBL/GenBank/DDBJ whole genome shotgun (WGS) entry which is preliminary data.</text>
</comment>
<name>A0ABN0QW22_MYCUL</name>
<evidence type="ECO:0000313" key="1">
    <source>
        <dbReference type="EMBL" id="EUA88921.1"/>
    </source>
</evidence>
<proteinExistence type="predicted"/>
<keyword evidence="2" id="KW-1185">Reference proteome</keyword>
<accession>A0ABN0QW22</accession>
<evidence type="ECO:0000313" key="2">
    <source>
        <dbReference type="Proteomes" id="UP000020681"/>
    </source>
</evidence>
<protein>
    <submittedName>
        <fullName evidence="1">Uncharacterized protein</fullName>
    </submittedName>
</protein>
<reference evidence="1 2" key="1">
    <citation type="submission" date="2014-01" db="EMBL/GenBank/DDBJ databases">
        <authorList>
            <person name="Dobos K."/>
            <person name="Lenaerts A."/>
            <person name="Ordway D."/>
            <person name="DeGroote M.A."/>
            <person name="Parker T."/>
            <person name="Sizemore C."/>
            <person name="Tallon L.J."/>
            <person name="Sadzewicz L.K."/>
            <person name="Sengamalay N."/>
            <person name="Fraser C.M."/>
            <person name="Hine E."/>
            <person name="Shefchek K.A."/>
            <person name="Das S.P."/>
            <person name="Tettelin H."/>
        </authorList>
    </citation>
    <scope>NUCLEOTIDE SEQUENCE [LARGE SCALE GENOMIC DNA]</scope>
    <source>
        <strain evidence="1 2">Harvey</strain>
    </source>
</reference>
<dbReference type="Proteomes" id="UP000020681">
    <property type="component" value="Unassembled WGS sequence"/>
</dbReference>
<sequence length="41" mass="4366">MHSVTARRPVCGSPAGELSRVLDELGDDPIATVFTLRTIPS</sequence>
<dbReference type="EMBL" id="JAOL01000131">
    <property type="protein sequence ID" value="EUA88921.1"/>
    <property type="molecule type" value="Genomic_DNA"/>
</dbReference>
<gene>
    <name evidence="1" type="ORF">I551_4563</name>
</gene>